<dbReference type="InterPro" id="IPR032710">
    <property type="entry name" value="NTF2-like_dom_sf"/>
</dbReference>
<dbReference type="InterPro" id="IPR037401">
    <property type="entry name" value="SnoaL-like"/>
</dbReference>
<dbReference type="AlphaFoldDB" id="A0A1H7MU07"/>
<evidence type="ECO:0000313" key="2">
    <source>
        <dbReference type="EMBL" id="SEL14693.1"/>
    </source>
</evidence>
<protein>
    <submittedName>
        <fullName evidence="2">Ketosteroid isomerase-related protein</fullName>
    </submittedName>
</protein>
<dbReference type="Pfam" id="PF12680">
    <property type="entry name" value="SnoaL_2"/>
    <property type="match status" value="1"/>
</dbReference>
<sequence length="144" mass="16808">MQQSDPNVTQQVTALRRRRILPIRTRTPAVHPDATYLARLYYTALDDHGYDTLQELLCPTFVHDREDMTLDGRDEFVSFMRDGRPQTETTHVIDQYIQSKHGDEIVVRGHLEDSSGDELFVFLDRFRAREGKLVELKTFTRTPN</sequence>
<name>A0A1H7MU07_HALLR</name>
<dbReference type="SUPFAM" id="SSF54427">
    <property type="entry name" value="NTF2-like"/>
    <property type="match status" value="1"/>
</dbReference>
<feature type="domain" description="SnoaL-like" evidence="1">
    <location>
        <begin position="39"/>
        <end position="135"/>
    </location>
</feature>
<reference evidence="2 3" key="1">
    <citation type="submission" date="2016-10" db="EMBL/GenBank/DDBJ databases">
        <authorList>
            <person name="de Groot N.N."/>
        </authorList>
    </citation>
    <scope>NUCLEOTIDE SEQUENCE [LARGE SCALE GENOMIC DNA]</scope>
    <source>
        <strain evidence="2 3">CDM_5</strain>
    </source>
</reference>
<organism evidence="2 3">
    <name type="scientific">Haloferax larsenii</name>
    <dbReference type="NCBI Taxonomy" id="302484"/>
    <lineage>
        <taxon>Archaea</taxon>
        <taxon>Methanobacteriati</taxon>
        <taxon>Methanobacteriota</taxon>
        <taxon>Stenosarchaea group</taxon>
        <taxon>Halobacteria</taxon>
        <taxon>Halobacteriales</taxon>
        <taxon>Haloferacaceae</taxon>
        <taxon>Haloferax</taxon>
    </lineage>
</organism>
<dbReference type="GO" id="GO:0016853">
    <property type="term" value="F:isomerase activity"/>
    <property type="evidence" value="ECO:0007669"/>
    <property type="project" value="UniProtKB-KW"/>
</dbReference>
<dbReference type="Gene3D" id="3.10.450.50">
    <property type="match status" value="1"/>
</dbReference>
<gene>
    <name evidence="2" type="ORF">SAMN04488691_10391</name>
</gene>
<dbReference type="Proteomes" id="UP000183894">
    <property type="component" value="Unassembled WGS sequence"/>
</dbReference>
<accession>A0A1H7MU07</accession>
<proteinExistence type="predicted"/>
<evidence type="ECO:0000259" key="1">
    <source>
        <dbReference type="Pfam" id="PF12680"/>
    </source>
</evidence>
<evidence type="ECO:0000313" key="3">
    <source>
        <dbReference type="Proteomes" id="UP000183894"/>
    </source>
</evidence>
<keyword evidence="2" id="KW-0413">Isomerase</keyword>
<dbReference type="EMBL" id="FOAD01000003">
    <property type="protein sequence ID" value="SEL14693.1"/>
    <property type="molecule type" value="Genomic_DNA"/>
</dbReference>